<dbReference type="InterPro" id="IPR009014">
    <property type="entry name" value="Transketo_C/PFOR_II"/>
</dbReference>
<dbReference type="Pfam" id="PF01855">
    <property type="entry name" value="POR_N"/>
    <property type="match status" value="1"/>
</dbReference>
<feature type="domain" description="Pyruvate:ferredoxin oxidoreductase core" evidence="3">
    <location>
        <begin position="275"/>
        <end position="366"/>
    </location>
</feature>
<dbReference type="InterPro" id="IPR052368">
    <property type="entry name" value="2-oxoacid_oxidoreductase"/>
</dbReference>
<proteinExistence type="predicted"/>
<evidence type="ECO:0000313" key="4">
    <source>
        <dbReference type="EMBL" id="BBF91642.1"/>
    </source>
</evidence>
<dbReference type="SUPFAM" id="SSF52518">
    <property type="entry name" value="Thiamin diphosphate-binding fold (THDP-binding)"/>
    <property type="match status" value="1"/>
</dbReference>
<keyword evidence="5" id="KW-1185">Reference proteome</keyword>
<dbReference type="OrthoDB" id="9794954at2"/>
<dbReference type="SUPFAM" id="SSF52922">
    <property type="entry name" value="TK C-terminal domain-like"/>
    <property type="match status" value="1"/>
</dbReference>
<keyword evidence="1" id="KW-0560">Oxidoreductase</keyword>
<dbReference type="InterPro" id="IPR029061">
    <property type="entry name" value="THDP-binding"/>
</dbReference>
<evidence type="ECO:0000259" key="3">
    <source>
        <dbReference type="Pfam" id="PF17147"/>
    </source>
</evidence>
<dbReference type="PANTHER" id="PTHR43088">
    <property type="entry name" value="SUBUNIT OF PYRUVATE:FLAVODOXIN OXIDOREDUCTASE-RELATED"/>
    <property type="match status" value="1"/>
</dbReference>
<dbReference type="GO" id="GO:0016491">
    <property type="term" value="F:oxidoreductase activity"/>
    <property type="evidence" value="ECO:0007669"/>
    <property type="project" value="UniProtKB-KW"/>
</dbReference>
<dbReference type="EMBL" id="AP018907">
    <property type="protein sequence ID" value="BBF91642.1"/>
    <property type="molecule type" value="Genomic_DNA"/>
</dbReference>
<dbReference type="Proteomes" id="UP000266934">
    <property type="component" value="Chromosome"/>
</dbReference>
<dbReference type="AlphaFoldDB" id="A0A348FWF9"/>
<gene>
    <name evidence="4" type="ORF">BLTE_03270</name>
</gene>
<accession>A0A348FWF9</accession>
<dbReference type="NCBIfam" id="NF006412">
    <property type="entry name" value="PRK08659.1"/>
    <property type="match status" value="1"/>
</dbReference>
<dbReference type="Gene3D" id="3.40.50.920">
    <property type="match status" value="1"/>
</dbReference>
<dbReference type="InterPro" id="IPR002880">
    <property type="entry name" value="Pyrv_Fd/Flavodoxin_OxRdtase_N"/>
</dbReference>
<dbReference type="RefSeq" id="WP_126397007.1">
    <property type="nucleotide sequence ID" value="NZ_AP018907.1"/>
</dbReference>
<name>A0A348FWF9_9HYPH</name>
<dbReference type="FunFam" id="3.40.50.970:FF:000022">
    <property type="entry name" value="2-oxoglutarate ferredoxin oxidoreductase alpha subunit"/>
    <property type="match status" value="1"/>
</dbReference>
<reference evidence="4 5" key="1">
    <citation type="submission" date="2018-08" db="EMBL/GenBank/DDBJ databases">
        <title>Complete genome sequencing of Blastochloris tepida GI.</title>
        <authorList>
            <person name="Tsukatani Y."/>
            <person name="Mori H."/>
        </authorList>
    </citation>
    <scope>NUCLEOTIDE SEQUENCE [LARGE SCALE GENOMIC DNA]</scope>
    <source>
        <strain evidence="4 5">GI</strain>
    </source>
</reference>
<dbReference type="Gene3D" id="3.40.50.970">
    <property type="match status" value="1"/>
</dbReference>
<protein>
    <submittedName>
        <fullName evidence="4">2-oxoglutarate ferredoxin oxidoreductase subunit alpha</fullName>
    </submittedName>
</protein>
<feature type="domain" description="Pyruvate flavodoxin/ferredoxin oxidoreductase pyrimidine binding" evidence="2">
    <location>
        <begin position="17"/>
        <end position="242"/>
    </location>
</feature>
<dbReference type="KEGG" id="blag:BLTE_03270"/>
<organism evidence="4 5">
    <name type="scientific">Blastochloris tepida</name>
    <dbReference type="NCBI Taxonomy" id="2233851"/>
    <lineage>
        <taxon>Bacteria</taxon>
        <taxon>Pseudomonadati</taxon>
        <taxon>Pseudomonadota</taxon>
        <taxon>Alphaproteobacteria</taxon>
        <taxon>Hyphomicrobiales</taxon>
        <taxon>Blastochloridaceae</taxon>
        <taxon>Blastochloris</taxon>
    </lineage>
</organism>
<evidence type="ECO:0000256" key="1">
    <source>
        <dbReference type="ARBA" id="ARBA00023002"/>
    </source>
</evidence>
<evidence type="ECO:0000259" key="2">
    <source>
        <dbReference type="Pfam" id="PF01855"/>
    </source>
</evidence>
<evidence type="ECO:0000313" key="5">
    <source>
        <dbReference type="Proteomes" id="UP000266934"/>
    </source>
</evidence>
<dbReference type="InterPro" id="IPR033412">
    <property type="entry name" value="PFOR_II"/>
</dbReference>
<dbReference type="PANTHER" id="PTHR43088:SF1">
    <property type="entry name" value="SUBUNIT OF PYRUVATE:FLAVODOXIN OXIDOREDUCTASE"/>
    <property type="match status" value="1"/>
</dbReference>
<dbReference type="Pfam" id="PF17147">
    <property type="entry name" value="PFOR_II"/>
    <property type="match status" value="1"/>
</dbReference>
<dbReference type="CDD" id="cd07034">
    <property type="entry name" value="TPP_PYR_PFOR_IOR-alpha_like"/>
    <property type="match status" value="1"/>
</dbReference>
<sequence>MSSSLHSLQGNKACALAAIAAGCRFFAGYPITPSSEIAEQMSRELPRVDGVFVQMEDEIASLAAVIGASLGGSKAMTATSGPGFSLMQENLGFAAMTEVPCVIINVMRGGPSTGMPTKPAQGDIMQARWGTHGDHPIIVVAPASVQEVYAETIRAFNLSERFRVPVVVLYDQIIAHLIETVELPPKDSIHTVERKWASGTEEGFKPYAETDDLVPVMARPGDGHRLHVTGLTHTEDGFPTQKPDLASRALNRILDKIERNRAEIDKVEQIETADAGTVIVAVGIAARAARRAVQTLRGEGIRAGLVRPVTLWPFPDEALRAATANARNVLVPEMNAGQLIHEVQRVVGGRARVSGLNRVDGEPIPPAAIAQKVRELVADE</sequence>